<organism evidence="3 4">
    <name type="scientific">Candidatus Nitrosacidococcus tergens</name>
    <dbReference type="NCBI Taxonomy" id="553981"/>
    <lineage>
        <taxon>Bacteria</taxon>
        <taxon>Pseudomonadati</taxon>
        <taxon>Pseudomonadota</taxon>
        <taxon>Gammaproteobacteria</taxon>
        <taxon>Chromatiales</taxon>
        <taxon>Chromatiaceae</taxon>
        <taxon>Candidatus Nitrosacidococcus</taxon>
    </lineage>
</organism>
<evidence type="ECO:0000313" key="4">
    <source>
        <dbReference type="Proteomes" id="UP000516072"/>
    </source>
</evidence>
<dbReference type="NCBIfam" id="NF008473">
    <property type="entry name" value="PRK11370.1"/>
    <property type="match status" value="1"/>
</dbReference>
<dbReference type="InterPro" id="IPR051807">
    <property type="entry name" value="Sec-metab_biosynth-assoc"/>
</dbReference>
<dbReference type="PANTHER" id="PTHR33606">
    <property type="entry name" value="PROTEIN YCII"/>
    <property type="match status" value="1"/>
</dbReference>
<accession>A0A7G1Q832</accession>
<dbReference type="RefSeq" id="WP_197744681.1">
    <property type="nucleotide sequence ID" value="NZ_LR778175.1"/>
</dbReference>
<sequence length="99" mass="11044">MLYAIVGQDREASLELRRKIRPAHLDRIQILKEEGRLVLAGPFPAIDTEDPGESGFTGSLIVAEFPSLAEAQTWANTDPFLIEGVYTQVMVKPFKYVLP</sequence>
<proteinExistence type="inferred from homology"/>
<comment type="similarity">
    <text evidence="1">Belongs to the YciI family.</text>
</comment>
<dbReference type="Pfam" id="PF03795">
    <property type="entry name" value="YCII"/>
    <property type="match status" value="1"/>
</dbReference>
<dbReference type="Proteomes" id="UP000516072">
    <property type="component" value="Chromosome"/>
</dbReference>
<evidence type="ECO:0000313" key="3">
    <source>
        <dbReference type="EMBL" id="CAB1274728.1"/>
    </source>
</evidence>
<protein>
    <submittedName>
        <fullName evidence="3">Putative enzyme</fullName>
    </submittedName>
</protein>
<evidence type="ECO:0000256" key="1">
    <source>
        <dbReference type="ARBA" id="ARBA00007689"/>
    </source>
</evidence>
<dbReference type="PANTHER" id="PTHR33606:SF3">
    <property type="entry name" value="PROTEIN YCII"/>
    <property type="match status" value="1"/>
</dbReference>
<keyword evidence="4" id="KW-1185">Reference proteome</keyword>
<feature type="domain" description="YCII-related" evidence="2">
    <location>
        <begin position="1"/>
        <end position="95"/>
    </location>
</feature>
<dbReference type="AlphaFoldDB" id="A0A7G1Q832"/>
<dbReference type="EMBL" id="LR778175">
    <property type="protein sequence ID" value="CAB1274728.1"/>
    <property type="molecule type" value="Genomic_DNA"/>
</dbReference>
<dbReference type="InterPro" id="IPR005545">
    <property type="entry name" value="YCII"/>
</dbReference>
<reference evidence="3 4" key="1">
    <citation type="submission" date="2020-03" db="EMBL/GenBank/DDBJ databases">
        <authorList>
            <person name="Picone N."/>
        </authorList>
    </citation>
    <scope>NUCLEOTIDE SEQUENCE [LARGE SCALE GENOMIC DNA]</scope>
    <source>
        <strain evidence="3">NSCAC1</strain>
    </source>
</reference>
<dbReference type="Gene3D" id="3.30.70.1060">
    <property type="entry name" value="Dimeric alpha+beta barrel"/>
    <property type="match status" value="1"/>
</dbReference>
<dbReference type="KEGG" id="ntg:NSCAC_0314"/>
<name>A0A7G1Q832_9GAMM</name>
<dbReference type="InterPro" id="IPR011008">
    <property type="entry name" value="Dimeric_a/b-barrel"/>
</dbReference>
<evidence type="ECO:0000259" key="2">
    <source>
        <dbReference type="Pfam" id="PF03795"/>
    </source>
</evidence>
<gene>
    <name evidence="3" type="primary">yciI</name>
    <name evidence="3" type="ORF">NSCAC_0314</name>
</gene>
<dbReference type="SUPFAM" id="SSF54909">
    <property type="entry name" value="Dimeric alpha+beta barrel"/>
    <property type="match status" value="1"/>
</dbReference>